<dbReference type="PANTHER" id="PTHR13045:SF0">
    <property type="entry name" value="7-METHYLGUANOSINE PHOSPHATE-SPECIFIC 5'-NUCLEOTIDASE"/>
    <property type="match status" value="1"/>
</dbReference>
<dbReference type="InterPro" id="IPR006434">
    <property type="entry name" value="Pyrimidine_nucleotidase_eu"/>
</dbReference>
<keyword evidence="8 9" id="KW-0546">Nucleotide metabolism</keyword>
<dbReference type="InterPro" id="IPR036412">
    <property type="entry name" value="HAD-like_sf"/>
</dbReference>
<dbReference type="EC" id="3.1.3.5" evidence="3 9"/>
<dbReference type="Gene3D" id="3.40.50.1000">
    <property type="entry name" value="HAD superfamily/HAD-like"/>
    <property type="match status" value="1"/>
</dbReference>
<dbReference type="STRING" id="195883.A0A482XH19"/>
<dbReference type="Proteomes" id="UP000291343">
    <property type="component" value="Unassembled WGS sequence"/>
</dbReference>
<dbReference type="NCBIfam" id="TIGR01544">
    <property type="entry name" value="HAD-SF-IE"/>
    <property type="match status" value="1"/>
</dbReference>
<dbReference type="EMBL" id="QKKF02010319">
    <property type="protein sequence ID" value="RZF44641.1"/>
    <property type="molecule type" value="Genomic_DNA"/>
</dbReference>
<comment type="catalytic activity">
    <reaction evidence="1 9">
        <text>a ribonucleoside 5'-phosphate + H2O = a ribonucleoside + phosphate</text>
        <dbReference type="Rhea" id="RHEA:12484"/>
        <dbReference type="ChEBI" id="CHEBI:15377"/>
        <dbReference type="ChEBI" id="CHEBI:18254"/>
        <dbReference type="ChEBI" id="CHEBI:43474"/>
        <dbReference type="ChEBI" id="CHEBI:58043"/>
        <dbReference type="EC" id="3.1.3.5"/>
    </reaction>
</comment>
<dbReference type="OrthoDB" id="10014216at2759"/>
<keyword evidence="9" id="KW-0963">Cytoplasm</keyword>
<evidence type="ECO:0000256" key="6">
    <source>
        <dbReference type="ARBA" id="ARBA00022801"/>
    </source>
</evidence>
<dbReference type="SFLD" id="SFLDG01128">
    <property type="entry name" value="C1.4:_5'-Nucleotidase_Like"/>
    <property type="match status" value="1"/>
</dbReference>
<reference evidence="10 11" key="1">
    <citation type="journal article" date="2017" name="Gigascience">
        <title>Genome sequence of the small brown planthopper, Laodelphax striatellus.</title>
        <authorList>
            <person name="Zhu J."/>
            <person name="Jiang F."/>
            <person name="Wang X."/>
            <person name="Yang P."/>
            <person name="Bao Y."/>
            <person name="Zhao W."/>
            <person name="Wang W."/>
            <person name="Lu H."/>
            <person name="Wang Q."/>
            <person name="Cui N."/>
            <person name="Li J."/>
            <person name="Chen X."/>
            <person name="Luo L."/>
            <person name="Yu J."/>
            <person name="Kang L."/>
            <person name="Cui F."/>
        </authorList>
    </citation>
    <scope>NUCLEOTIDE SEQUENCE [LARGE SCALE GENOMIC DNA]</scope>
    <source>
        <strain evidence="10">Lst14</strain>
    </source>
</reference>
<evidence type="ECO:0000256" key="9">
    <source>
        <dbReference type="RuleBase" id="RU361276"/>
    </source>
</evidence>
<dbReference type="GO" id="GO:0008253">
    <property type="term" value="F:5'-nucleotidase activity"/>
    <property type="evidence" value="ECO:0007669"/>
    <property type="project" value="UniProtKB-EC"/>
</dbReference>
<proteinExistence type="inferred from homology"/>
<comment type="subcellular location">
    <subcellularLocation>
        <location evidence="9">Cytoplasm</location>
    </subcellularLocation>
</comment>
<protein>
    <recommendedName>
        <fullName evidence="3 9">5'-nucleotidase</fullName>
        <ecNumber evidence="3 9">3.1.3.5</ecNumber>
    </recommendedName>
</protein>
<keyword evidence="11" id="KW-1185">Reference proteome</keyword>
<accession>A0A482XH19</accession>
<comment type="similarity">
    <text evidence="2 9">Belongs to the pyrimidine 5'-nucleotidase family.</text>
</comment>
<dbReference type="FunCoup" id="A0A482XH19">
    <property type="interactions" value="638"/>
</dbReference>
<evidence type="ECO:0000256" key="7">
    <source>
        <dbReference type="ARBA" id="ARBA00022842"/>
    </source>
</evidence>
<dbReference type="InterPro" id="IPR023214">
    <property type="entry name" value="HAD_sf"/>
</dbReference>
<evidence type="ECO:0000256" key="4">
    <source>
        <dbReference type="ARBA" id="ARBA00022723"/>
    </source>
</evidence>
<evidence type="ECO:0000313" key="11">
    <source>
        <dbReference type="Proteomes" id="UP000291343"/>
    </source>
</evidence>
<dbReference type="InParanoid" id="A0A482XH19"/>
<dbReference type="Pfam" id="PF05822">
    <property type="entry name" value="UMPH-1"/>
    <property type="match status" value="1"/>
</dbReference>
<name>A0A482XH19_LAOST</name>
<keyword evidence="5 9" id="KW-0547">Nucleotide-binding</keyword>
<keyword evidence="7" id="KW-0460">Magnesium</keyword>
<dbReference type="GO" id="GO:0000166">
    <property type="term" value="F:nucleotide binding"/>
    <property type="evidence" value="ECO:0007669"/>
    <property type="project" value="UniProtKB-KW"/>
</dbReference>
<keyword evidence="6 9" id="KW-0378">Hydrolase</keyword>
<evidence type="ECO:0000256" key="1">
    <source>
        <dbReference type="ARBA" id="ARBA00000815"/>
    </source>
</evidence>
<organism evidence="10 11">
    <name type="scientific">Laodelphax striatellus</name>
    <name type="common">Small brown planthopper</name>
    <name type="synonym">Delphax striatella</name>
    <dbReference type="NCBI Taxonomy" id="195883"/>
    <lineage>
        <taxon>Eukaryota</taxon>
        <taxon>Metazoa</taxon>
        <taxon>Ecdysozoa</taxon>
        <taxon>Arthropoda</taxon>
        <taxon>Hexapoda</taxon>
        <taxon>Insecta</taxon>
        <taxon>Pterygota</taxon>
        <taxon>Neoptera</taxon>
        <taxon>Paraneoptera</taxon>
        <taxon>Hemiptera</taxon>
        <taxon>Auchenorrhyncha</taxon>
        <taxon>Fulgoroidea</taxon>
        <taxon>Delphacidae</taxon>
        <taxon>Criomorphinae</taxon>
        <taxon>Laodelphax</taxon>
    </lineage>
</organism>
<dbReference type="GO" id="GO:0005737">
    <property type="term" value="C:cytoplasm"/>
    <property type="evidence" value="ECO:0007669"/>
    <property type="project" value="UniProtKB-SubCell"/>
</dbReference>
<gene>
    <name evidence="10" type="ORF">LSTR_LSTR000593</name>
</gene>
<dbReference type="GO" id="GO:0000287">
    <property type="term" value="F:magnesium ion binding"/>
    <property type="evidence" value="ECO:0007669"/>
    <property type="project" value="InterPro"/>
</dbReference>
<comment type="caution">
    <text evidence="10">The sequence shown here is derived from an EMBL/GenBank/DDBJ whole genome shotgun (WGS) entry which is preliminary data.</text>
</comment>
<evidence type="ECO:0000313" key="10">
    <source>
        <dbReference type="EMBL" id="RZF44641.1"/>
    </source>
</evidence>
<keyword evidence="4" id="KW-0479">Metal-binding</keyword>
<evidence type="ECO:0000256" key="8">
    <source>
        <dbReference type="ARBA" id="ARBA00023080"/>
    </source>
</evidence>
<evidence type="ECO:0000256" key="5">
    <source>
        <dbReference type="ARBA" id="ARBA00022741"/>
    </source>
</evidence>
<dbReference type="SUPFAM" id="SSF56784">
    <property type="entry name" value="HAD-like"/>
    <property type="match status" value="1"/>
</dbReference>
<dbReference type="PANTHER" id="PTHR13045">
    <property type="entry name" value="5'-NUCLEOTIDASE"/>
    <property type="match status" value="1"/>
</dbReference>
<dbReference type="Gene3D" id="1.10.150.340">
    <property type="entry name" value="Pyrimidine 5'-nucleotidase (UMPH-1), N-terminal domain"/>
    <property type="match status" value="1"/>
</dbReference>
<dbReference type="AlphaFoldDB" id="A0A482XH19"/>
<dbReference type="SMR" id="A0A482XH19"/>
<dbReference type="GO" id="GO:0009117">
    <property type="term" value="P:nucleotide metabolic process"/>
    <property type="evidence" value="ECO:0007669"/>
    <property type="project" value="UniProtKB-KW"/>
</dbReference>
<dbReference type="SFLD" id="SFLDS00003">
    <property type="entry name" value="Haloacid_Dehalogenase"/>
    <property type="match status" value="1"/>
</dbReference>
<evidence type="ECO:0000256" key="3">
    <source>
        <dbReference type="ARBA" id="ARBA00012643"/>
    </source>
</evidence>
<evidence type="ECO:0000256" key="2">
    <source>
        <dbReference type="ARBA" id="ARBA00008389"/>
    </source>
</evidence>
<sequence>MILNYGYLRVTYNRVFNIMHRSTFLCLDCIRSFSILDSPKVRCNDLDGVIKKIKQLVLEGKDNLQFITDFDRTMTKSYSETSFGILEHHPNFPESVKIETGKLVKKYLPIEVDPKFTVEEKIPLMVEWWEASEECLKGLVLDYANFEAAVKSANMPFREDCDRMLKILNQAGIPTLIFSAGIGDVIQCAVKLHSFDYANVHIVSNFLKFNGDVVDGFKGPMIHIFNKNEHAIEGTAYFKDVKYRKNVILMGDSLGDADMAEGVENAGVILKIGFLSSKDLTLFLPQYLSKYDIVLLEDETMDIPLFLIDSIVKQNLP</sequence>
<dbReference type="FunFam" id="1.10.150.340:FF:000001">
    <property type="entry name" value="Cytosolic 5-nucleotidase 3-like"/>
    <property type="match status" value="1"/>
</dbReference>